<dbReference type="Gene3D" id="1.25.40.10">
    <property type="entry name" value="Tetratricopeptide repeat domain"/>
    <property type="match status" value="1"/>
</dbReference>
<dbReference type="Proteomes" id="UP000740926">
    <property type="component" value="Unassembled WGS sequence"/>
</dbReference>
<dbReference type="SUPFAM" id="SSF48452">
    <property type="entry name" value="TPR-like"/>
    <property type="match status" value="1"/>
</dbReference>
<evidence type="ECO:0008006" key="4">
    <source>
        <dbReference type="Google" id="ProtNLM"/>
    </source>
</evidence>
<dbReference type="AlphaFoldDB" id="A0A9P7C3N1"/>
<sequence>MPQGFNCAPRAPGQAVFWLLAFVRNGDAAEAAGIAAALEPDTLPNARAATMAVRALLEDGRVEAAIRLGDAALAAGHDSAALRASLGMSHLRRASADARKVHALAHFEAGLPAAPADVRLLPLYGETLLRAGRDKEAVAPLAQAIDLAPELEQTRAL</sequence>
<dbReference type="EMBL" id="JAANIU010009009">
    <property type="protein sequence ID" value="KAG1533869.1"/>
    <property type="molecule type" value="Genomic_DNA"/>
</dbReference>
<dbReference type="InterPro" id="IPR011990">
    <property type="entry name" value="TPR-like_helical_dom_sf"/>
</dbReference>
<proteinExistence type="predicted"/>
<organism evidence="2 3">
    <name type="scientific">Rhizopus delemar</name>
    <dbReference type="NCBI Taxonomy" id="936053"/>
    <lineage>
        <taxon>Eukaryota</taxon>
        <taxon>Fungi</taxon>
        <taxon>Fungi incertae sedis</taxon>
        <taxon>Mucoromycota</taxon>
        <taxon>Mucoromycotina</taxon>
        <taxon>Mucoromycetes</taxon>
        <taxon>Mucorales</taxon>
        <taxon>Mucorineae</taxon>
        <taxon>Rhizopodaceae</taxon>
        <taxon>Rhizopus</taxon>
    </lineage>
</organism>
<comment type="caution">
    <text evidence="2">The sequence shown here is derived from an EMBL/GenBank/DDBJ whole genome shotgun (WGS) entry which is preliminary data.</text>
</comment>
<protein>
    <recommendedName>
        <fullName evidence="4">Tetratricopeptide repeat protein</fullName>
    </recommendedName>
</protein>
<accession>A0A9P7C3N1</accession>
<evidence type="ECO:0000256" key="1">
    <source>
        <dbReference type="SAM" id="SignalP"/>
    </source>
</evidence>
<feature type="chain" id="PRO_5040275597" description="Tetratricopeptide repeat protein" evidence="1">
    <location>
        <begin position="29"/>
        <end position="157"/>
    </location>
</feature>
<keyword evidence="3" id="KW-1185">Reference proteome</keyword>
<name>A0A9P7C3N1_9FUNG</name>
<evidence type="ECO:0000313" key="3">
    <source>
        <dbReference type="Proteomes" id="UP000740926"/>
    </source>
</evidence>
<gene>
    <name evidence="2" type="ORF">G6F50_015724</name>
</gene>
<evidence type="ECO:0000313" key="2">
    <source>
        <dbReference type="EMBL" id="KAG1533869.1"/>
    </source>
</evidence>
<keyword evidence="1" id="KW-0732">Signal</keyword>
<feature type="signal peptide" evidence="1">
    <location>
        <begin position="1"/>
        <end position="28"/>
    </location>
</feature>
<reference evidence="2 3" key="1">
    <citation type="journal article" date="2020" name="Microb. Genom.">
        <title>Genetic diversity of clinical and environmental Mucorales isolates obtained from an investigation of mucormycosis cases among solid organ transplant recipients.</title>
        <authorList>
            <person name="Nguyen M.H."/>
            <person name="Kaul D."/>
            <person name="Muto C."/>
            <person name="Cheng S.J."/>
            <person name="Richter R.A."/>
            <person name="Bruno V.M."/>
            <person name="Liu G."/>
            <person name="Beyhan S."/>
            <person name="Sundermann A.J."/>
            <person name="Mounaud S."/>
            <person name="Pasculle A.W."/>
            <person name="Nierman W.C."/>
            <person name="Driscoll E."/>
            <person name="Cumbie R."/>
            <person name="Clancy C.J."/>
            <person name="Dupont C.L."/>
        </authorList>
    </citation>
    <scope>NUCLEOTIDE SEQUENCE [LARGE SCALE GENOMIC DNA]</scope>
    <source>
        <strain evidence="2 3">GL24</strain>
    </source>
</reference>